<organism evidence="1 2">
    <name type="scientific">Dreissena polymorpha</name>
    <name type="common">Zebra mussel</name>
    <name type="synonym">Mytilus polymorpha</name>
    <dbReference type="NCBI Taxonomy" id="45954"/>
    <lineage>
        <taxon>Eukaryota</taxon>
        <taxon>Metazoa</taxon>
        <taxon>Spiralia</taxon>
        <taxon>Lophotrochozoa</taxon>
        <taxon>Mollusca</taxon>
        <taxon>Bivalvia</taxon>
        <taxon>Autobranchia</taxon>
        <taxon>Heteroconchia</taxon>
        <taxon>Euheterodonta</taxon>
        <taxon>Imparidentia</taxon>
        <taxon>Neoheterodontei</taxon>
        <taxon>Myida</taxon>
        <taxon>Dreissenoidea</taxon>
        <taxon>Dreissenidae</taxon>
        <taxon>Dreissena</taxon>
    </lineage>
</organism>
<evidence type="ECO:0000313" key="1">
    <source>
        <dbReference type="EMBL" id="KAH3818841.1"/>
    </source>
</evidence>
<keyword evidence="2" id="KW-1185">Reference proteome</keyword>
<protein>
    <submittedName>
        <fullName evidence="1">Uncharacterized protein</fullName>
    </submittedName>
</protein>
<name>A0A9D4JNP1_DREPO</name>
<proteinExistence type="predicted"/>
<comment type="caution">
    <text evidence="1">The sequence shown here is derived from an EMBL/GenBank/DDBJ whole genome shotgun (WGS) entry which is preliminary data.</text>
</comment>
<reference evidence="1" key="2">
    <citation type="submission" date="2020-11" db="EMBL/GenBank/DDBJ databases">
        <authorList>
            <person name="McCartney M.A."/>
            <person name="Auch B."/>
            <person name="Kono T."/>
            <person name="Mallez S."/>
            <person name="Becker A."/>
            <person name="Gohl D.M."/>
            <person name="Silverstein K.A.T."/>
            <person name="Koren S."/>
            <person name="Bechman K.B."/>
            <person name="Herman A."/>
            <person name="Abrahante J.E."/>
            <person name="Garbe J."/>
        </authorList>
    </citation>
    <scope>NUCLEOTIDE SEQUENCE</scope>
    <source>
        <strain evidence="1">Duluth1</strain>
        <tissue evidence="1">Whole animal</tissue>
    </source>
</reference>
<dbReference type="Proteomes" id="UP000828390">
    <property type="component" value="Unassembled WGS sequence"/>
</dbReference>
<reference evidence="1" key="1">
    <citation type="journal article" date="2019" name="bioRxiv">
        <title>The Genome of the Zebra Mussel, Dreissena polymorpha: A Resource for Invasive Species Research.</title>
        <authorList>
            <person name="McCartney M.A."/>
            <person name="Auch B."/>
            <person name="Kono T."/>
            <person name="Mallez S."/>
            <person name="Zhang Y."/>
            <person name="Obille A."/>
            <person name="Becker A."/>
            <person name="Abrahante J.E."/>
            <person name="Garbe J."/>
            <person name="Badalamenti J.P."/>
            <person name="Herman A."/>
            <person name="Mangelson H."/>
            <person name="Liachko I."/>
            <person name="Sullivan S."/>
            <person name="Sone E.D."/>
            <person name="Koren S."/>
            <person name="Silverstein K.A.T."/>
            <person name="Beckman K.B."/>
            <person name="Gohl D.M."/>
        </authorList>
    </citation>
    <scope>NUCLEOTIDE SEQUENCE</scope>
    <source>
        <strain evidence="1">Duluth1</strain>
        <tissue evidence="1">Whole animal</tissue>
    </source>
</reference>
<accession>A0A9D4JNP1</accession>
<evidence type="ECO:0000313" key="2">
    <source>
        <dbReference type="Proteomes" id="UP000828390"/>
    </source>
</evidence>
<sequence>MRDQISGRVDQNNFMTETIFTEDEELRGWWNTQKTLPDWGTASVIQPCNRWQASWRTTLENALLTNHSVTVCYFAFKNMGE</sequence>
<gene>
    <name evidence="1" type="ORF">DPMN_120568</name>
</gene>
<dbReference type="EMBL" id="JAIWYP010000005">
    <property type="protein sequence ID" value="KAH3818841.1"/>
    <property type="molecule type" value="Genomic_DNA"/>
</dbReference>
<dbReference type="AlphaFoldDB" id="A0A9D4JNP1"/>